<dbReference type="RefSeq" id="WP_394308741.1">
    <property type="nucleotide sequence ID" value="NZ_JBHGPK010000001.1"/>
</dbReference>
<name>A0ABV6Z9D4_9HYPH</name>
<evidence type="ECO:0000313" key="2">
    <source>
        <dbReference type="Proteomes" id="UP001595190"/>
    </source>
</evidence>
<protein>
    <submittedName>
        <fullName evidence="1">Uncharacterized protein</fullName>
    </submittedName>
</protein>
<evidence type="ECO:0000313" key="1">
    <source>
        <dbReference type="EMBL" id="MFC2248788.1"/>
    </source>
</evidence>
<dbReference type="Proteomes" id="UP001595190">
    <property type="component" value="Unassembled WGS sequence"/>
</dbReference>
<gene>
    <name evidence="1" type="ORF">ACETRX_04105</name>
</gene>
<dbReference type="EMBL" id="JBHGPK010000001">
    <property type="protein sequence ID" value="MFC2248788.1"/>
    <property type="molecule type" value="Genomic_DNA"/>
</dbReference>
<comment type="caution">
    <text evidence="1">The sequence shown here is derived from an EMBL/GenBank/DDBJ whole genome shotgun (WGS) entry which is preliminary data.</text>
</comment>
<organism evidence="1 2">
    <name type="scientific">Labrys neptuniae</name>
    <dbReference type="NCBI Taxonomy" id="376174"/>
    <lineage>
        <taxon>Bacteria</taxon>
        <taxon>Pseudomonadati</taxon>
        <taxon>Pseudomonadota</taxon>
        <taxon>Alphaproteobacteria</taxon>
        <taxon>Hyphomicrobiales</taxon>
        <taxon>Xanthobacteraceae</taxon>
        <taxon>Labrys</taxon>
    </lineage>
</organism>
<proteinExistence type="predicted"/>
<sequence length="127" mass="13828">MSIGIIEMALGAEKESVSLPVPEAQVMTLREVFARYDGGCFFKAGDLVTPRKGYNHSNEGIPHIVLEVGTPPCGPVTPASLRETHSTAFGRRLDMRIAGHDRDGDVSAWWVESWCFEPWTGEGPANG</sequence>
<reference evidence="1 2" key="1">
    <citation type="submission" date="2024-09" db="EMBL/GenBank/DDBJ databases">
        <title>Description of Labrys sedimenti sp. nov., isolated from a diclofenac-degrading enrichment culture, and genome-based reclassification of Labrys portucalensis as a later heterotypic synonym of Labrys neptuniae.</title>
        <authorList>
            <person name="Tancsics A."/>
            <person name="Csepanyi A."/>
        </authorList>
    </citation>
    <scope>NUCLEOTIDE SEQUENCE [LARGE SCALE GENOMIC DNA]</scope>
    <source>
        <strain evidence="1 2">LMG 23412</strain>
    </source>
</reference>
<accession>A0ABV6Z9D4</accession>